<comment type="caution">
    <text evidence="1">The sequence shown here is derived from an EMBL/GenBank/DDBJ whole genome shotgun (WGS) entry which is preliminary data.</text>
</comment>
<keyword evidence="2" id="KW-1185">Reference proteome</keyword>
<accession>A0A9P8Q811</accession>
<dbReference type="EMBL" id="JAEUBG010001661">
    <property type="protein sequence ID" value="KAH3686072.1"/>
    <property type="molecule type" value="Genomic_DNA"/>
</dbReference>
<evidence type="ECO:0000313" key="2">
    <source>
        <dbReference type="Proteomes" id="UP000774326"/>
    </source>
</evidence>
<dbReference type="Proteomes" id="UP000774326">
    <property type="component" value="Unassembled WGS sequence"/>
</dbReference>
<sequence length="67" mass="7370">MKRSSSDENLTNLDSLSLPLVLLLFSIPGKSMAWISLDKVSKRAIISSSFGGFTTFDVSTNAFWNNL</sequence>
<reference evidence="1" key="1">
    <citation type="journal article" date="2021" name="Open Biol.">
        <title>Shared evolutionary footprints suggest mitochondrial oxidative damage underlies multiple complex I losses in fungi.</title>
        <authorList>
            <person name="Schikora-Tamarit M.A."/>
            <person name="Marcet-Houben M."/>
            <person name="Nosek J."/>
            <person name="Gabaldon T."/>
        </authorList>
    </citation>
    <scope>NUCLEOTIDE SEQUENCE</scope>
    <source>
        <strain evidence="1">CBS2887</strain>
    </source>
</reference>
<dbReference type="AlphaFoldDB" id="A0A9P8Q811"/>
<proteinExistence type="predicted"/>
<gene>
    <name evidence="1" type="ORF">WICPIJ_002952</name>
</gene>
<evidence type="ECO:0000313" key="1">
    <source>
        <dbReference type="EMBL" id="KAH3686072.1"/>
    </source>
</evidence>
<protein>
    <submittedName>
        <fullName evidence="1">Uncharacterized protein</fullName>
    </submittedName>
</protein>
<organism evidence="1 2">
    <name type="scientific">Wickerhamomyces pijperi</name>
    <name type="common">Yeast</name>
    <name type="synonym">Pichia pijperi</name>
    <dbReference type="NCBI Taxonomy" id="599730"/>
    <lineage>
        <taxon>Eukaryota</taxon>
        <taxon>Fungi</taxon>
        <taxon>Dikarya</taxon>
        <taxon>Ascomycota</taxon>
        <taxon>Saccharomycotina</taxon>
        <taxon>Saccharomycetes</taxon>
        <taxon>Phaffomycetales</taxon>
        <taxon>Wickerhamomycetaceae</taxon>
        <taxon>Wickerhamomyces</taxon>
    </lineage>
</organism>
<reference evidence="1" key="2">
    <citation type="submission" date="2021-01" db="EMBL/GenBank/DDBJ databases">
        <authorList>
            <person name="Schikora-Tamarit M.A."/>
        </authorList>
    </citation>
    <scope>NUCLEOTIDE SEQUENCE</scope>
    <source>
        <strain evidence="1">CBS2887</strain>
    </source>
</reference>
<name>A0A9P8Q811_WICPI</name>